<protein>
    <submittedName>
        <fullName evidence="4">Phospholipase/carboxylesterase</fullName>
    </submittedName>
</protein>
<dbReference type="PANTHER" id="PTHR10655:SF17">
    <property type="entry name" value="LYSOPHOSPHOLIPASE-LIKE PROTEIN 1"/>
    <property type="match status" value="1"/>
</dbReference>
<dbReference type="InterPro" id="IPR003140">
    <property type="entry name" value="PLipase/COase/thioEstase"/>
</dbReference>
<dbReference type="Pfam" id="PF02230">
    <property type="entry name" value="Abhydrolase_2"/>
    <property type="match status" value="1"/>
</dbReference>
<dbReference type="Gene3D" id="3.40.50.1820">
    <property type="entry name" value="alpha/beta hydrolase"/>
    <property type="match status" value="1"/>
</dbReference>
<dbReference type="Proteomes" id="UP000242818">
    <property type="component" value="Unassembled WGS sequence"/>
</dbReference>
<accession>A0A1C4EL65</accession>
<evidence type="ECO:0000313" key="4">
    <source>
        <dbReference type="EMBL" id="SCC44291.1"/>
    </source>
</evidence>
<feature type="domain" description="Phospholipase/carboxylesterase/thioesterase" evidence="3">
    <location>
        <begin position="52"/>
        <end position="251"/>
    </location>
</feature>
<keyword evidence="5" id="KW-1185">Reference proteome</keyword>
<dbReference type="InterPro" id="IPR029058">
    <property type="entry name" value="AB_hydrolase_fold"/>
</dbReference>
<dbReference type="AlphaFoldDB" id="A0A1C4EL65"/>
<dbReference type="GO" id="GO:0016787">
    <property type="term" value="F:hydrolase activity"/>
    <property type="evidence" value="ECO:0007669"/>
    <property type="project" value="UniProtKB-KW"/>
</dbReference>
<dbReference type="EMBL" id="FMAR01000009">
    <property type="protein sequence ID" value="SCC44291.1"/>
    <property type="molecule type" value="Genomic_DNA"/>
</dbReference>
<dbReference type="SUPFAM" id="SSF53474">
    <property type="entry name" value="alpha/beta-Hydrolases"/>
    <property type="match status" value="1"/>
</dbReference>
<sequence>MKKELLSAGLHERKFKILLLVFALLFSMITSKAQSSAGGDTLLYKIREATSKNNPVLLILLHGYGANEDDLLDLAQFFPNNYTIVSPRATFLLQPGSYQWYESVKKNGGFGGKQSDLEKSQQLIRSLTLKLQKRLHISSARTIISGFSQGANMSYQMGLLYPGLCKAIGVFSGVIFEAQKEAILKQHNTLLAIFIGHGMEDNRIPFSEAEKSKQWLESKQFKPAFYAYNGMAHAISPQEMQDFKSFVDKNIELKK</sequence>
<evidence type="ECO:0000256" key="1">
    <source>
        <dbReference type="ARBA" id="ARBA00006499"/>
    </source>
</evidence>
<gene>
    <name evidence="4" type="ORF">GA0116948_1094</name>
</gene>
<reference evidence="4 5" key="1">
    <citation type="submission" date="2016-08" db="EMBL/GenBank/DDBJ databases">
        <authorList>
            <person name="Seilhamer J.J."/>
        </authorList>
    </citation>
    <scope>NUCLEOTIDE SEQUENCE [LARGE SCALE GENOMIC DNA]</scope>
    <source>
        <strain evidence="4 5">A37T2</strain>
    </source>
</reference>
<dbReference type="OrthoDB" id="9795555at2"/>
<name>A0A1C4EL65_9BACT</name>
<proteinExistence type="inferred from homology"/>
<evidence type="ECO:0000256" key="2">
    <source>
        <dbReference type="ARBA" id="ARBA00022801"/>
    </source>
</evidence>
<keyword evidence="2" id="KW-0378">Hydrolase</keyword>
<dbReference type="PANTHER" id="PTHR10655">
    <property type="entry name" value="LYSOPHOSPHOLIPASE-RELATED"/>
    <property type="match status" value="1"/>
</dbReference>
<evidence type="ECO:0000259" key="3">
    <source>
        <dbReference type="Pfam" id="PF02230"/>
    </source>
</evidence>
<dbReference type="RefSeq" id="WP_089712870.1">
    <property type="nucleotide sequence ID" value="NZ_FMAR01000009.1"/>
</dbReference>
<comment type="similarity">
    <text evidence="1">Belongs to the AB hydrolase superfamily. AB hydrolase 2 family.</text>
</comment>
<dbReference type="InterPro" id="IPR050565">
    <property type="entry name" value="LYPA1-2/EST-like"/>
</dbReference>
<evidence type="ECO:0000313" key="5">
    <source>
        <dbReference type="Proteomes" id="UP000242818"/>
    </source>
</evidence>
<organism evidence="4 5">
    <name type="scientific">Chitinophaga costaii</name>
    <dbReference type="NCBI Taxonomy" id="1335309"/>
    <lineage>
        <taxon>Bacteria</taxon>
        <taxon>Pseudomonadati</taxon>
        <taxon>Bacteroidota</taxon>
        <taxon>Chitinophagia</taxon>
        <taxon>Chitinophagales</taxon>
        <taxon>Chitinophagaceae</taxon>
        <taxon>Chitinophaga</taxon>
    </lineage>
</organism>